<dbReference type="EMBL" id="JAHYIQ010000056">
    <property type="protein sequence ID" value="KAK1117095.1"/>
    <property type="molecule type" value="Genomic_DNA"/>
</dbReference>
<organism evidence="2 3">
    <name type="scientific">Melipona bicolor</name>
    <dbReference type="NCBI Taxonomy" id="60889"/>
    <lineage>
        <taxon>Eukaryota</taxon>
        <taxon>Metazoa</taxon>
        <taxon>Ecdysozoa</taxon>
        <taxon>Arthropoda</taxon>
        <taxon>Hexapoda</taxon>
        <taxon>Insecta</taxon>
        <taxon>Pterygota</taxon>
        <taxon>Neoptera</taxon>
        <taxon>Endopterygota</taxon>
        <taxon>Hymenoptera</taxon>
        <taxon>Apocrita</taxon>
        <taxon>Aculeata</taxon>
        <taxon>Apoidea</taxon>
        <taxon>Anthophila</taxon>
        <taxon>Apidae</taxon>
        <taxon>Melipona</taxon>
    </lineage>
</organism>
<proteinExistence type="predicted"/>
<dbReference type="Proteomes" id="UP001177670">
    <property type="component" value="Unassembled WGS sequence"/>
</dbReference>
<evidence type="ECO:0000313" key="2">
    <source>
        <dbReference type="EMBL" id="KAK1117095.1"/>
    </source>
</evidence>
<reference evidence="2" key="1">
    <citation type="submission" date="2021-10" db="EMBL/GenBank/DDBJ databases">
        <title>Melipona bicolor Genome sequencing and assembly.</title>
        <authorList>
            <person name="Araujo N.S."/>
            <person name="Arias M.C."/>
        </authorList>
    </citation>
    <scope>NUCLEOTIDE SEQUENCE</scope>
    <source>
        <strain evidence="2">USP_2M_L1-L4_2017</strain>
        <tissue evidence="2">Whole body</tissue>
    </source>
</reference>
<sequence length="120" mass="13987">MFIRKLWRCLNKGTFFGFMQNSCLECSKFQDIKKYRKPKPGGEERVKWMRTAGDDTGVERATNGARLQRKSKPNEGSGFNNRALGPDKVRKKKWKWKELTDQADSAWRSRLRKTFTGLAP</sequence>
<feature type="region of interest" description="Disordered" evidence="1">
    <location>
        <begin position="51"/>
        <end position="89"/>
    </location>
</feature>
<gene>
    <name evidence="2" type="ORF">K0M31_017017</name>
</gene>
<evidence type="ECO:0000313" key="3">
    <source>
        <dbReference type="Proteomes" id="UP001177670"/>
    </source>
</evidence>
<accession>A0AA40FDS0</accession>
<evidence type="ECO:0000256" key="1">
    <source>
        <dbReference type="SAM" id="MobiDB-lite"/>
    </source>
</evidence>
<name>A0AA40FDS0_9HYME</name>
<protein>
    <submittedName>
        <fullName evidence="2">Uncharacterized protein</fullName>
    </submittedName>
</protein>
<comment type="caution">
    <text evidence="2">The sequence shown here is derived from an EMBL/GenBank/DDBJ whole genome shotgun (WGS) entry which is preliminary data.</text>
</comment>
<keyword evidence="3" id="KW-1185">Reference proteome</keyword>
<dbReference type="AlphaFoldDB" id="A0AA40FDS0"/>